<dbReference type="EMBL" id="KE344760">
    <property type="protein sequence ID" value="EXB77533.1"/>
    <property type="molecule type" value="Genomic_DNA"/>
</dbReference>
<evidence type="ECO:0000313" key="3">
    <source>
        <dbReference type="Proteomes" id="UP000030645"/>
    </source>
</evidence>
<dbReference type="AlphaFoldDB" id="W9R9M2"/>
<organism evidence="2 3">
    <name type="scientific">Morus notabilis</name>
    <dbReference type="NCBI Taxonomy" id="981085"/>
    <lineage>
        <taxon>Eukaryota</taxon>
        <taxon>Viridiplantae</taxon>
        <taxon>Streptophyta</taxon>
        <taxon>Embryophyta</taxon>
        <taxon>Tracheophyta</taxon>
        <taxon>Spermatophyta</taxon>
        <taxon>Magnoliopsida</taxon>
        <taxon>eudicotyledons</taxon>
        <taxon>Gunneridae</taxon>
        <taxon>Pentapetalae</taxon>
        <taxon>rosids</taxon>
        <taxon>fabids</taxon>
        <taxon>Rosales</taxon>
        <taxon>Moraceae</taxon>
        <taxon>Moreae</taxon>
        <taxon>Morus</taxon>
    </lineage>
</organism>
<protein>
    <submittedName>
        <fullName evidence="2">Uncharacterized protein</fullName>
    </submittedName>
</protein>
<feature type="region of interest" description="Disordered" evidence="1">
    <location>
        <begin position="95"/>
        <end position="117"/>
    </location>
</feature>
<proteinExistence type="predicted"/>
<dbReference type="KEGG" id="mnt:21398554"/>
<name>W9R9M2_9ROSA</name>
<gene>
    <name evidence="2" type="ORF">L484_015459</name>
</gene>
<sequence>MQSLLNSSSPSSKTRQQSLVKKPFKFKLILTGAIKDEENKRITSSDHKSMATLQRFKLLATQCGVAQSPTRSPRTSPVVHLRRRRSTLRSMLLGRRNAAAAPPRRRDSVSSLPERRIEEEEEKALVKRNSLKELFGSASQSPPWEVEGARGRRSFVKENRESSPGFVGVGLAGLRNGLGSPRPVWTGFRYRSLLRRAWRPVLVTIPE</sequence>
<evidence type="ECO:0000313" key="2">
    <source>
        <dbReference type="EMBL" id="EXB77533.1"/>
    </source>
</evidence>
<feature type="compositionally biased region" description="Basic and acidic residues" evidence="1">
    <location>
        <begin position="104"/>
        <end position="117"/>
    </location>
</feature>
<dbReference type="OrthoDB" id="1653935at2759"/>
<evidence type="ECO:0000256" key="1">
    <source>
        <dbReference type="SAM" id="MobiDB-lite"/>
    </source>
</evidence>
<reference evidence="3" key="1">
    <citation type="submission" date="2013-01" db="EMBL/GenBank/DDBJ databases">
        <title>Draft Genome Sequence of a Mulberry Tree, Morus notabilis C.K. Schneid.</title>
        <authorList>
            <person name="He N."/>
            <person name="Zhao S."/>
        </authorList>
    </citation>
    <scope>NUCLEOTIDE SEQUENCE</scope>
</reference>
<accession>W9R9M2</accession>
<dbReference type="Proteomes" id="UP000030645">
    <property type="component" value="Unassembled WGS sequence"/>
</dbReference>
<dbReference type="PANTHER" id="PTHR34542">
    <property type="entry name" value="OS08G0359900 PROTEIN"/>
    <property type="match status" value="1"/>
</dbReference>
<dbReference type="PANTHER" id="PTHR34542:SF1">
    <property type="entry name" value="OS08G0359900 PROTEIN"/>
    <property type="match status" value="1"/>
</dbReference>
<keyword evidence="3" id="KW-1185">Reference proteome</keyword>
<dbReference type="STRING" id="981085.W9R9M2"/>
<dbReference type="eggNOG" id="ENOG502S5BX">
    <property type="taxonomic scope" value="Eukaryota"/>
</dbReference>